<evidence type="ECO:0000313" key="1">
    <source>
        <dbReference type="EMBL" id="OBS26257.1"/>
    </source>
</evidence>
<dbReference type="STRING" id="36050.A0A1B8B0J2"/>
<dbReference type="AlphaFoldDB" id="A0A1B8B0J2"/>
<evidence type="ECO:0000313" key="2">
    <source>
        <dbReference type="Proteomes" id="UP000091967"/>
    </source>
</evidence>
<keyword evidence="2" id="KW-1185">Reference proteome</keyword>
<proteinExistence type="predicted"/>
<reference evidence="1 2" key="1">
    <citation type="submission" date="2016-06" db="EMBL/GenBank/DDBJ databases">
        <title>Living apart together: crosstalk between the core and supernumerary genomes in a fungal plant pathogen.</title>
        <authorList>
            <person name="Vanheule A."/>
            <person name="Audenaert K."/>
            <person name="Warris S."/>
            <person name="Van De Geest H."/>
            <person name="Schijlen E."/>
            <person name="Hofte M."/>
            <person name="De Saeger S."/>
            <person name="Haesaert G."/>
            <person name="Waalwijk C."/>
            <person name="Van Der Lee T."/>
        </authorList>
    </citation>
    <scope>NUCLEOTIDE SEQUENCE [LARGE SCALE GENOMIC DNA]</scope>
    <source>
        <strain evidence="1 2">2516</strain>
    </source>
</reference>
<dbReference type="EMBL" id="LYXU01000001">
    <property type="protein sequence ID" value="OBS26257.1"/>
    <property type="molecule type" value="Genomic_DNA"/>
</dbReference>
<protein>
    <submittedName>
        <fullName evidence="1">Uncharacterized protein</fullName>
    </submittedName>
</protein>
<dbReference type="Gene3D" id="3.90.228.10">
    <property type="match status" value="1"/>
</dbReference>
<gene>
    <name evidence="1" type="ORF">FPOA_00197</name>
</gene>
<organism evidence="1 2">
    <name type="scientific">Fusarium poae</name>
    <dbReference type="NCBI Taxonomy" id="36050"/>
    <lineage>
        <taxon>Eukaryota</taxon>
        <taxon>Fungi</taxon>
        <taxon>Dikarya</taxon>
        <taxon>Ascomycota</taxon>
        <taxon>Pezizomycotina</taxon>
        <taxon>Sordariomycetes</taxon>
        <taxon>Hypocreomycetidae</taxon>
        <taxon>Hypocreales</taxon>
        <taxon>Nectriaceae</taxon>
        <taxon>Fusarium</taxon>
    </lineage>
</organism>
<comment type="caution">
    <text evidence="1">The sequence shown here is derived from an EMBL/GenBank/DDBJ whole genome shotgun (WGS) entry which is preliminary data.</text>
</comment>
<name>A0A1B8B0J2_FUSPO</name>
<accession>A0A1B8B0J2</accession>
<dbReference type="Proteomes" id="UP000091967">
    <property type="component" value="Unassembled WGS sequence"/>
</dbReference>
<dbReference type="SUPFAM" id="SSF56399">
    <property type="entry name" value="ADP-ribosylation"/>
    <property type="match status" value="1"/>
</dbReference>
<sequence length="66" mass="7366">MFLCKYVAGRIQHLWHGNPNRTAPSKGYDSVSAILKSEGGTVNWPESVVYRDDAIVPIAVITYLPY</sequence>